<evidence type="ECO:0000256" key="1">
    <source>
        <dbReference type="ARBA" id="ARBA00022603"/>
    </source>
</evidence>
<keyword evidence="7" id="KW-1185">Reference proteome</keyword>
<dbReference type="Proteomes" id="UP000282323">
    <property type="component" value="Unassembled WGS sequence"/>
</dbReference>
<organism evidence="6 7">
    <name type="scientific">Natrarchaeobius chitinivorans</name>
    <dbReference type="NCBI Taxonomy" id="1679083"/>
    <lineage>
        <taxon>Archaea</taxon>
        <taxon>Methanobacteriati</taxon>
        <taxon>Methanobacteriota</taxon>
        <taxon>Stenosarchaea group</taxon>
        <taxon>Halobacteria</taxon>
        <taxon>Halobacteriales</taxon>
        <taxon>Natrialbaceae</taxon>
        <taxon>Natrarchaeobius</taxon>
    </lineage>
</organism>
<dbReference type="InterPro" id="IPR041698">
    <property type="entry name" value="Methyltransf_25"/>
</dbReference>
<dbReference type="OrthoDB" id="56895at2157"/>
<dbReference type="PANTHER" id="PTHR43464">
    <property type="entry name" value="METHYLTRANSFERASE"/>
    <property type="match status" value="1"/>
</dbReference>
<evidence type="ECO:0000259" key="5">
    <source>
        <dbReference type="Pfam" id="PF13649"/>
    </source>
</evidence>
<evidence type="ECO:0000256" key="3">
    <source>
        <dbReference type="ARBA" id="ARBA00022691"/>
    </source>
</evidence>
<feature type="compositionally biased region" description="Basic and acidic residues" evidence="4">
    <location>
        <begin position="1"/>
        <end position="17"/>
    </location>
</feature>
<gene>
    <name evidence="6" type="ORF">EA473_17345</name>
</gene>
<feature type="region of interest" description="Disordered" evidence="4">
    <location>
        <begin position="1"/>
        <end position="41"/>
    </location>
</feature>
<dbReference type="Gene3D" id="3.40.50.150">
    <property type="entry name" value="Vaccinia Virus protein VP39"/>
    <property type="match status" value="1"/>
</dbReference>
<dbReference type="CDD" id="cd02440">
    <property type="entry name" value="AdoMet_MTases"/>
    <property type="match status" value="1"/>
</dbReference>
<comment type="caution">
    <text evidence="6">The sequence shown here is derived from an EMBL/GenBank/DDBJ whole genome shotgun (WGS) entry which is preliminary data.</text>
</comment>
<dbReference type="Pfam" id="PF13649">
    <property type="entry name" value="Methyltransf_25"/>
    <property type="match status" value="1"/>
</dbReference>
<keyword evidence="1 6" id="KW-0489">Methyltransferase</keyword>
<protein>
    <submittedName>
        <fullName evidence="6">Class I SAM-dependent methyltransferase</fullName>
    </submittedName>
</protein>
<feature type="domain" description="Methyltransferase" evidence="5">
    <location>
        <begin position="54"/>
        <end position="140"/>
    </location>
</feature>
<evidence type="ECO:0000313" key="7">
    <source>
        <dbReference type="Proteomes" id="UP000282323"/>
    </source>
</evidence>
<accession>A0A3N6M7W9</accession>
<keyword evidence="3" id="KW-0949">S-adenosyl-L-methionine</keyword>
<dbReference type="SUPFAM" id="SSF53335">
    <property type="entry name" value="S-adenosyl-L-methionine-dependent methyltransferases"/>
    <property type="match status" value="1"/>
</dbReference>
<dbReference type="PANTHER" id="PTHR43464:SF19">
    <property type="entry name" value="UBIQUINONE BIOSYNTHESIS O-METHYLTRANSFERASE, MITOCHONDRIAL"/>
    <property type="match status" value="1"/>
</dbReference>
<evidence type="ECO:0000313" key="6">
    <source>
        <dbReference type="EMBL" id="RQG92270.1"/>
    </source>
</evidence>
<dbReference type="RefSeq" id="WP_124196844.1">
    <property type="nucleotide sequence ID" value="NZ_REGA01000017.1"/>
</dbReference>
<sequence>MTDDERRSVRGPADERTTGSPRDGSSPLPSASSEHEPSPILRGLVTDLPPGRALDVATGLGRNAICLADAGWTVDALDVSRGQLVRARERAESRSVTVEWILADVDSYAFLEGTYDAVTISFFDARSRFPSVKAALAPGGILFYEHYLESPAGQEGPGDRYRFASNELLTACSDLTVLYYVERRIDGEPRVTLVARNGTDGGDSRALLPL</sequence>
<dbReference type="GO" id="GO:0008168">
    <property type="term" value="F:methyltransferase activity"/>
    <property type="evidence" value="ECO:0007669"/>
    <property type="project" value="UniProtKB-KW"/>
</dbReference>
<proteinExistence type="predicted"/>
<reference evidence="6 7" key="1">
    <citation type="submission" date="2018-10" db="EMBL/GenBank/DDBJ databases">
        <title>Natrarchaeobius chitinivorans gen. nov., sp. nov., and Natrarchaeobius haloalkaliphilus sp. nov., alkaliphilic, chitin-utilizing haloarchaea from hypersaline alkaline lakes.</title>
        <authorList>
            <person name="Sorokin D.Y."/>
            <person name="Elcheninov A.G."/>
            <person name="Kostrikina N.A."/>
            <person name="Bale N.J."/>
            <person name="Sinninghe Damste J.S."/>
            <person name="Khijniak T.V."/>
            <person name="Kublanov I.V."/>
            <person name="Toshchakov S.V."/>
        </authorList>
    </citation>
    <scope>NUCLEOTIDE SEQUENCE [LARGE SCALE GENOMIC DNA]</scope>
    <source>
        <strain evidence="6 7">AArcht4T</strain>
    </source>
</reference>
<dbReference type="AlphaFoldDB" id="A0A3N6M7W9"/>
<dbReference type="InterPro" id="IPR029063">
    <property type="entry name" value="SAM-dependent_MTases_sf"/>
</dbReference>
<dbReference type="EMBL" id="REGA01000017">
    <property type="protein sequence ID" value="RQG92270.1"/>
    <property type="molecule type" value="Genomic_DNA"/>
</dbReference>
<evidence type="ECO:0000256" key="4">
    <source>
        <dbReference type="SAM" id="MobiDB-lite"/>
    </source>
</evidence>
<keyword evidence="2 6" id="KW-0808">Transferase</keyword>
<dbReference type="GO" id="GO:0032259">
    <property type="term" value="P:methylation"/>
    <property type="evidence" value="ECO:0007669"/>
    <property type="project" value="UniProtKB-KW"/>
</dbReference>
<name>A0A3N6M7W9_NATCH</name>
<evidence type="ECO:0000256" key="2">
    <source>
        <dbReference type="ARBA" id="ARBA00022679"/>
    </source>
</evidence>